<dbReference type="EMBL" id="DS231709">
    <property type="protein sequence ID" value="KNB10748.1"/>
    <property type="molecule type" value="Genomic_DNA"/>
</dbReference>
<sequence length="65" mass="7545">MDSYYSTMRKHNDMQDKRAVNTYEDVSRPLAFFSGDVELCWQNSSFSRNMPFATWTNVRAAVSAI</sequence>
<dbReference type="VEuPathDB" id="FungiDB:FOXG_20398"/>
<gene>
    <name evidence="1" type="ORF">FOXG_20398</name>
</gene>
<reference evidence="1" key="1">
    <citation type="submission" date="2007-04" db="EMBL/GenBank/DDBJ databases">
        <authorList>
            <consortium name="The Broad Institute Genome Sequencing Platform"/>
            <person name="Birren B."/>
            <person name="Lander E."/>
            <person name="Galagan J."/>
            <person name="Nusbaum C."/>
            <person name="Devon K."/>
            <person name="Ma L.-J."/>
            <person name="Jaffe D."/>
            <person name="Butler J."/>
            <person name="Alvarez P."/>
            <person name="Gnerre S."/>
            <person name="Grabherr M."/>
            <person name="Kleber M."/>
            <person name="Mauceli E."/>
            <person name="Brockman W."/>
            <person name="MacCallum I.A."/>
            <person name="Young S."/>
            <person name="LaButti K."/>
            <person name="DeCaprio D."/>
            <person name="Crawford M."/>
            <person name="Koehrsen M."/>
            <person name="Engels R."/>
            <person name="Montgomery P."/>
            <person name="Pearson M."/>
            <person name="Howarth C."/>
            <person name="Larson L."/>
            <person name="White J."/>
            <person name="O'Leary S."/>
            <person name="Kodira C."/>
            <person name="Zeng Q."/>
            <person name="Yandava C."/>
            <person name="Alvarado L."/>
            <person name="Kistler C."/>
            <person name="Shim W.-B."/>
            <person name="Kang S."/>
            <person name="Woloshuk C."/>
        </authorList>
    </citation>
    <scope>NUCLEOTIDE SEQUENCE</scope>
    <source>
        <strain evidence="1">4287</strain>
    </source>
</reference>
<proteinExistence type="predicted"/>
<dbReference type="KEGG" id="fox:FOXG_20398"/>
<protein>
    <submittedName>
        <fullName evidence="1">Uncharacterized protein</fullName>
    </submittedName>
</protein>
<name>A0A0J9VI09_FUSO4</name>
<dbReference type="RefSeq" id="XP_018248793.1">
    <property type="nucleotide sequence ID" value="XM_018400680.1"/>
</dbReference>
<organism evidence="1 2">
    <name type="scientific">Fusarium oxysporum f. sp. lycopersici (strain 4287 / CBS 123668 / FGSC 9935 / NRRL 34936)</name>
    <name type="common">Fusarium vascular wilt of tomato</name>
    <dbReference type="NCBI Taxonomy" id="426428"/>
    <lineage>
        <taxon>Eukaryota</taxon>
        <taxon>Fungi</taxon>
        <taxon>Dikarya</taxon>
        <taxon>Ascomycota</taxon>
        <taxon>Pezizomycotina</taxon>
        <taxon>Sordariomycetes</taxon>
        <taxon>Hypocreomycetidae</taxon>
        <taxon>Hypocreales</taxon>
        <taxon>Nectriaceae</taxon>
        <taxon>Fusarium</taxon>
        <taxon>Fusarium oxysporum species complex</taxon>
    </lineage>
</organism>
<dbReference type="AlphaFoldDB" id="A0A0J9VI09"/>
<evidence type="ECO:0000313" key="1">
    <source>
        <dbReference type="EMBL" id="KNB10748.1"/>
    </source>
</evidence>
<accession>A0A0J9VI09</accession>
<evidence type="ECO:0000313" key="2">
    <source>
        <dbReference type="Proteomes" id="UP000009097"/>
    </source>
</evidence>
<reference evidence="1" key="2">
    <citation type="journal article" date="2010" name="Nature">
        <title>Comparative genomics reveals mobile pathogenicity chromosomes in Fusarium.</title>
        <authorList>
            <person name="Ma L.J."/>
            <person name="van der Does H.C."/>
            <person name="Borkovich K.A."/>
            <person name="Coleman J.J."/>
            <person name="Daboussi M.J."/>
            <person name="Di Pietro A."/>
            <person name="Dufresne M."/>
            <person name="Freitag M."/>
            <person name="Grabherr M."/>
            <person name="Henrissat B."/>
            <person name="Houterman P.M."/>
            <person name="Kang S."/>
            <person name="Shim W.B."/>
            <person name="Woloshuk C."/>
            <person name="Xie X."/>
            <person name="Xu J.R."/>
            <person name="Antoniw J."/>
            <person name="Baker S.E."/>
            <person name="Bluhm B.H."/>
            <person name="Breakspear A."/>
            <person name="Brown D.W."/>
            <person name="Butchko R.A."/>
            <person name="Chapman S."/>
            <person name="Coulson R."/>
            <person name="Coutinho P.M."/>
            <person name="Danchin E.G."/>
            <person name="Diener A."/>
            <person name="Gale L.R."/>
            <person name="Gardiner D.M."/>
            <person name="Goff S."/>
            <person name="Hammond-Kosack K.E."/>
            <person name="Hilburn K."/>
            <person name="Hua-Van A."/>
            <person name="Jonkers W."/>
            <person name="Kazan K."/>
            <person name="Kodira C.D."/>
            <person name="Koehrsen M."/>
            <person name="Kumar L."/>
            <person name="Lee Y.H."/>
            <person name="Li L."/>
            <person name="Manners J.M."/>
            <person name="Miranda-Saavedra D."/>
            <person name="Mukherjee M."/>
            <person name="Park G."/>
            <person name="Park J."/>
            <person name="Park S.Y."/>
            <person name="Proctor R.H."/>
            <person name="Regev A."/>
            <person name="Ruiz-Roldan M.C."/>
            <person name="Sain D."/>
            <person name="Sakthikumar S."/>
            <person name="Sykes S."/>
            <person name="Schwartz D.C."/>
            <person name="Turgeon B.G."/>
            <person name="Wapinski I."/>
            <person name="Yoder O."/>
            <person name="Young S."/>
            <person name="Zeng Q."/>
            <person name="Zhou S."/>
            <person name="Galagan J."/>
            <person name="Cuomo C.A."/>
            <person name="Kistler H.C."/>
            <person name="Rep M."/>
        </authorList>
    </citation>
    <scope>NUCLEOTIDE SEQUENCE [LARGE SCALE GENOMIC DNA]</scope>
    <source>
        <strain evidence="1">4287</strain>
    </source>
</reference>
<dbReference type="Proteomes" id="UP000009097">
    <property type="component" value="Unassembled WGS sequence"/>
</dbReference>
<dbReference type="GeneID" id="28961104"/>